<dbReference type="Gene3D" id="1.20.1530.20">
    <property type="match status" value="1"/>
</dbReference>
<evidence type="ECO:0000259" key="11">
    <source>
        <dbReference type="Pfam" id="PF00999"/>
    </source>
</evidence>
<keyword evidence="6 10" id="KW-1133">Transmembrane helix</keyword>
<dbReference type="Pfam" id="PF00999">
    <property type="entry name" value="Na_H_Exchanger"/>
    <property type="match status" value="2"/>
</dbReference>
<feature type="transmembrane region" description="Helical" evidence="10">
    <location>
        <begin position="196"/>
        <end position="221"/>
    </location>
</feature>
<feature type="transmembrane region" description="Helical" evidence="10">
    <location>
        <begin position="67"/>
        <end position="84"/>
    </location>
</feature>
<feature type="transmembrane region" description="Helical" evidence="10">
    <location>
        <begin position="233"/>
        <end position="264"/>
    </location>
</feature>
<feature type="domain" description="Cation/H+ exchanger transmembrane" evidence="11">
    <location>
        <begin position="323"/>
        <end position="436"/>
    </location>
</feature>
<evidence type="ECO:0000256" key="1">
    <source>
        <dbReference type="ARBA" id="ARBA00004651"/>
    </source>
</evidence>
<keyword evidence="8 10" id="KW-0472">Membrane</keyword>
<organism evidence="12 13">
    <name type="scientific">Chimaeribacter coloradensis</name>
    <dbReference type="NCBI Taxonomy" id="2060068"/>
    <lineage>
        <taxon>Bacteria</taxon>
        <taxon>Pseudomonadati</taxon>
        <taxon>Pseudomonadota</taxon>
        <taxon>Gammaproteobacteria</taxon>
        <taxon>Enterobacterales</taxon>
        <taxon>Yersiniaceae</taxon>
        <taxon>Chimaeribacter</taxon>
    </lineage>
</organism>
<dbReference type="GO" id="GO:0015297">
    <property type="term" value="F:antiporter activity"/>
    <property type="evidence" value="ECO:0007669"/>
    <property type="project" value="UniProtKB-KW"/>
</dbReference>
<comment type="caution">
    <text evidence="12">The sequence shown here is derived from an EMBL/GenBank/DDBJ whole genome shotgun (WGS) entry which is preliminary data.</text>
</comment>
<keyword evidence="3" id="KW-0050">Antiport</keyword>
<evidence type="ECO:0000313" key="13">
    <source>
        <dbReference type="Proteomes" id="UP000234503"/>
    </source>
</evidence>
<feature type="transmembrane region" description="Helical" evidence="10">
    <location>
        <begin position="6"/>
        <end position="24"/>
    </location>
</feature>
<evidence type="ECO:0000256" key="9">
    <source>
        <dbReference type="SAM" id="MobiDB-lite"/>
    </source>
</evidence>
<evidence type="ECO:0000256" key="2">
    <source>
        <dbReference type="ARBA" id="ARBA00022448"/>
    </source>
</evidence>
<gene>
    <name evidence="12" type="ORF">CYR32_07395</name>
</gene>
<keyword evidence="7" id="KW-0406">Ion transport</keyword>
<proteinExistence type="predicted"/>
<reference evidence="12 13" key="1">
    <citation type="submission" date="2017-12" db="EMBL/GenBank/DDBJ databases">
        <title>Characterization of six clinical isolates of Enterochimera gen. nov., a novel genus of the Yersiniaciae family and the three species Enterochimera arupensis sp. nov., Enterochimera coloradensis sp. nov, and Enterochimera californica sp. nov.</title>
        <authorList>
            <person name="Rossi A."/>
            <person name="Fisher M."/>
        </authorList>
    </citation>
    <scope>NUCLEOTIDE SEQUENCE [LARGE SCALE GENOMIC DNA]</scope>
    <source>
        <strain evidence="13">2016-Iso4</strain>
    </source>
</reference>
<feature type="transmembrane region" description="Helical" evidence="10">
    <location>
        <begin position="412"/>
        <end position="435"/>
    </location>
</feature>
<comment type="subcellular location">
    <subcellularLocation>
        <location evidence="1">Cell membrane</location>
        <topology evidence="1">Multi-pass membrane protein</topology>
    </subcellularLocation>
</comment>
<accession>A0A2N5E811</accession>
<dbReference type="Proteomes" id="UP000234503">
    <property type="component" value="Unassembled WGS sequence"/>
</dbReference>
<dbReference type="GO" id="GO:1902600">
    <property type="term" value="P:proton transmembrane transport"/>
    <property type="evidence" value="ECO:0007669"/>
    <property type="project" value="InterPro"/>
</dbReference>
<keyword evidence="5 10" id="KW-0812">Transmembrane</keyword>
<feature type="transmembrane region" description="Helical" evidence="10">
    <location>
        <begin position="96"/>
        <end position="115"/>
    </location>
</feature>
<dbReference type="RefSeq" id="WP_101823750.1">
    <property type="nucleotide sequence ID" value="NZ_PJZH01000004.1"/>
</dbReference>
<evidence type="ECO:0000256" key="10">
    <source>
        <dbReference type="SAM" id="Phobius"/>
    </source>
</evidence>
<feature type="transmembrane region" description="Helical" evidence="10">
    <location>
        <begin position="165"/>
        <end position="184"/>
    </location>
</feature>
<name>A0A2N5E811_9GAMM</name>
<dbReference type="GO" id="GO:0005886">
    <property type="term" value="C:plasma membrane"/>
    <property type="evidence" value="ECO:0007669"/>
    <property type="project" value="UniProtKB-SubCell"/>
</dbReference>
<dbReference type="PANTHER" id="PTHR32507:SF8">
    <property type="entry name" value="CNH1P"/>
    <property type="match status" value="1"/>
</dbReference>
<dbReference type="PANTHER" id="PTHR32507">
    <property type="entry name" value="NA(+)/H(+) ANTIPORTER 1"/>
    <property type="match status" value="1"/>
</dbReference>
<feature type="compositionally biased region" description="Basic and acidic residues" evidence="9">
    <location>
        <begin position="464"/>
        <end position="479"/>
    </location>
</feature>
<dbReference type="EMBL" id="PJZH01000004">
    <property type="protein sequence ID" value="PLR37623.1"/>
    <property type="molecule type" value="Genomic_DNA"/>
</dbReference>
<feature type="domain" description="Cation/H+ exchanger transmembrane" evidence="11">
    <location>
        <begin position="23"/>
        <end position="269"/>
    </location>
</feature>
<sequence length="479" mass="51419">MDFLGWTAATGGLLLIMSLASGWISRSPVSTFGLYLAAGILCGPWALDLLRIDVVDHSELVGRVTEIAMAASLFITGLKLRLPFKTRSWRMGARLAFPAMLLTVGGVTAAAHYMLGFDWPLALAFGAIVAPTDPVLASLISVNDASDNDDLRVALSSEAGMNDGSALPILILAMMLLTSGGALTGTEWRHWALVDVLWAVLGGLGIGFVMGRLVGLLATLLRSKQHDVAPNDFLALALIALSYAAAQSLEASGFLAAFAAGVGLRRAEIKVISRHPPEEISDNDTYPPAEELVNPNQRHMINDSGPAHSVGLVVGDALAFGDIMERIFAAAIVIVLGITLAQHWDYQGLLMAAMLFIVIRPLSVWIVSMGTGTPALRRWLLGWLGIRGIGSINYIAYAYTHGLGNGPDATRMVDIAFTVIAASVIVHGITVTPLLNLRQARKAAKEEHQRQRQEQREDGEEDKQEAQQKECEKAEKSDD</sequence>
<feature type="region of interest" description="Disordered" evidence="9">
    <location>
        <begin position="442"/>
        <end position="479"/>
    </location>
</feature>
<evidence type="ECO:0000256" key="6">
    <source>
        <dbReference type="ARBA" id="ARBA00022989"/>
    </source>
</evidence>
<evidence type="ECO:0000256" key="8">
    <source>
        <dbReference type="ARBA" id="ARBA00023136"/>
    </source>
</evidence>
<keyword evidence="4" id="KW-1003">Cell membrane</keyword>
<keyword evidence="2" id="KW-0813">Transport</keyword>
<feature type="transmembrane region" description="Helical" evidence="10">
    <location>
        <begin position="327"/>
        <end position="344"/>
    </location>
</feature>
<dbReference type="AlphaFoldDB" id="A0A2N5E811"/>
<feature type="transmembrane region" description="Helical" evidence="10">
    <location>
        <begin position="31"/>
        <end position="47"/>
    </location>
</feature>
<feature type="transmembrane region" description="Helical" evidence="10">
    <location>
        <begin position="380"/>
        <end position="400"/>
    </location>
</feature>
<dbReference type="InterPro" id="IPR006153">
    <property type="entry name" value="Cation/H_exchanger_TM"/>
</dbReference>
<dbReference type="OrthoDB" id="9810860at2"/>
<protein>
    <submittedName>
        <fullName evidence="12">Sodium:proton antiporter</fullName>
    </submittedName>
</protein>
<evidence type="ECO:0000256" key="4">
    <source>
        <dbReference type="ARBA" id="ARBA00022475"/>
    </source>
</evidence>
<evidence type="ECO:0000313" key="12">
    <source>
        <dbReference type="EMBL" id="PLR37623.1"/>
    </source>
</evidence>
<evidence type="ECO:0000256" key="7">
    <source>
        <dbReference type="ARBA" id="ARBA00023065"/>
    </source>
</evidence>
<feature type="transmembrane region" description="Helical" evidence="10">
    <location>
        <begin position="350"/>
        <end position="368"/>
    </location>
</feature>
<keyword evidence="13" id="KW-1185">Reference proteome</keyword>
<evidence type="ECO:0000256" key="5">
    <source>
        <dbReference type="ARBA" id="ARBA00022692"/>
    </source>
</evidence>
<evidence type="ECO:0000256" key="3">
    <source>
        <dbReference type="ARBA" id="ARBA00022449"/>
    </source>
</evidence>
<feature type="compositionally biased region" description="Basic and acidic residues" evidence="9">
    <location>
        <begin position="443"/>
        <end position="456"/>
    </location>
</feature>
<dbReference type="InterPro" id="IPR038770">
    <property type="entry name" value="Na+/solute_symporter_sf"/>
</dbReference>